<proteinExistence type="predicted"/>
<name>A0AA88PA95_9TELE</name>
<evidence type="ECO:0000313" key="4">
    <source>
        <dbReference type="Proteomes" id="UP001187343"/>
    </source>
</evidence>
<comment type="caution">
    <text evidence="3">The sequence shown here is derived from an EMBL/GenBank/DDBJ whole genome shotgun (WGS) entry which is preliminary data.</text>
</comment>
<evidence type="ECO:0000256" key="1">
    <source>
        <dbReference type="SAM" id="MobiDB-lite"/>
    </source>
</evidence>
<keyword evidence="2" id="KW-0732">Signal</keyword>
<accession>A0AA88PA95</accession>
<gene>
    <name evidence="3" type="ORF">Q8A67_021193</name>
</gene>
<keyword evidence="4" id="KW-1185">Reference proteome</keyword>
<protein>
    <recommendedName>
        <fullName evidence="5">Ig-like domain-containing protein</fullName>
    </recommendedName>
</protein>
<evidence type="ECO:0000313" key="3">
    <source>
        <dbReference type="EMBL" id="KAK2874040.1"/>
    </source>
</evidence>
<sequence>MELLIIIVFQLLVEIQTYNSLQKPIISVSKEDDLLLIACEIPLSIRADFICSLYTENDDLLYQSNTQWSQSGENLCAFNLNHSELLRRSVNSRQLTCVYSLKSEHENRSPNSDPYTIRVSTSATTEQTSTTAKETVSKSATTEQTRTTAKETDWLYFCLDS</sequence>
<evidence type="ECO:0008006" key="5">
    <source>
        <dbReference type="Google" id="ProtNLM"/>
    </source>
</evidence>
<dbReference type="Proteomes" id="UP001187343">
    <property type="component" value="Unassembled WGS sequence"/>
</dbReference>
<feature type="region of interest" description="Disordered" evidence="1">
    <location>
        <begin position="105"/>
        <end position="144"/>
    </location>
</feature>
<feature type="signal peptide" evidence="2">
    <location>
        <begin position="1"/>
        <end position="17"/>
    </location>
</feature>
<dbReference type="EMBL" id="JAUYZG010000021">
    <property type="protein sequence ID" value="KAK2874040.1"/>
    <property type="molecule type" value="Genomic_DNA"/>
</dbReference>
<evidence type="ECO:0000256" key="2">
    <source>
        <dbReference type="SAM" id="SignalP"/>
    </source>
</evidence>
<organism evidence="3 4">
    <name type="scientific">Cirrhinus molitorella</name>
    <name type="common">mud carp</name>
    <dbReference type="NCBI Taxonomy" id="172907"/>
    <lineage>
        <taxon>Eukaryota</taxon>
        <taxon>Metazoa</taxon>
        <taxon>Chordata</taxon>
        <taxon>Craniata</taxon>
        <taxon>Vertebrata</taxon>
        <taxon>Euteleostomi</taxon>
        <taxon>Actinopterygii</taxon>
        <taxon>Neopterygii</taxon>
        <taxon>Teleostei</taxon>
        <taxon>Ostariophysi</taxon>
        <taxon>Cypriniformes</taxon>
        <taxon>Cyprinidae</taxon>
        <taxon>Labeoninae</taxon>
        <taxon>Labeonini</taxon>
        <taxon>Cirrhinus</taxon>
    </lineage>
</organism>
<feature type="compositionally biased region" description="Low complexity" evidence="1">
    <location>
        <begin position="120"/>
        <end position="144"/>
    </location>
</feature>
<feature type="chain" id="PRO_5041680472" description="Ig-like domain-containing protein" evidence="2">
    <location>
        <begin position="18"/>
        <end position="161"/>
    </location>
</feature>
<dbReference type="AlphaFoldDB" id="A0AA88PA95"/>
<reference evidence="3" key="1">
    <citation type="submission" date="2023-08" db="EMBL/GenBank/DDBJ databases">
        <title>Chromosome-level Genome Assembly of mud carp (Cirrhinus molitorella).</title>
        <authorList>
            <person name="Liu H."/>
        </authorList>
    </citation>
    <scope>NUCLEOTIDE SEQUENCE</scope>
    <source>
        <strain evidence="3">Prfri</strain>
        <tissue evidence="3">Muscle</tissue>
    </source>
</reference>